<dbReference type="STRING" id="1357400.HMPREF2086_01752"/>
<gene>
    <name evidence="6" type="ORF">HMPREF2086_01752</name>
</gene>
<comment type="catalytic activity">
    <reaction evidence="1">
        <text>a beta-lactam + H2O = a substituted beta-amino acid</text>
        <dbReference type="Rhea" id="RHEA:20401"/>
        <dbReference type="ChEBI" id="CHEBI:15377"/>
        <dbReference type="ChEBI" id="CHEBI:35627"/>
        <dbReference type="ChEBI" id="CHEBI:140347"/>
        <dbReference type="EC" id="3.5.2.6"/>
    </reaction>
</comment>
<reference evidence="6 7" key="1">
    <citation type="journal article" date="2014" name="Genome Announc.">
        <title>Draft genome sequences of six enterohepatic helicobacter species isolated from humans and one from rhesus macaques.</title>
        <authorList>
            <person name="Shen Z."/>
            <person name="Sheh A."/>
            <person name="Young S.K."/>
            <person name="Abouelliel A."/>
            <person name="Ward D.V."/>
            <person name="Earl A.M."/>
            <person name="Fox J.G."/>
        </authorList>
    </citation>
    <scope>NUCLEOTIDE SEQUENCE [LARGE SCALE GENOMIC DNA]</scope>
    <source>
        <strain evidence="6 7">MIT 99-5501</strain>
    </source>
</reference>
<dbReference type="InterPro" id="IPR052945">
    <property type="entry name" value="Mitotic_Regulator"/>
</dbReference>
<dbReference type="InterPro" id="IPR011990">
    <property type="entry name" value="TPR-like_helical_dom_sf"/>
</dbReference>
<dbReference type="GO" id="GO:0008800">
    <property type="term" value="F:beta-lactamase activity"/>
    <property type="evidence" value="ECO:0007669"/>
    <property type="project" value="UniProtKB-EC"/>
</dbReference>
<dbReference type="HOGENOM" id="CLU_000288_36_8_7"/>
<dbReference type="AlphaFoldDB" id="V8C612"/>
<evidence type="ECO:0000256" key="4">
    <source>
        <dbReference type="ARBA" id="ARBA00023251"/>
    </source>
</evidence>
<keyword evidence="3" id="KW-1015">Disulfide bond</keyword>
<dbReference type="PANTHER" id="PTHR43628">
    <property type="entry name" value="ACTIVATOR OF C KINASE PROTEIN 1-RELATED"/>
    <property type="match status" value="1"/>
</dbReference>
<dbReference type="InterPro" id="IPR019734">
    <property type="entry name" value="TPR_rpt"/>
</dbReference>
<dbReference type="EC" id="3.5.2.6" evidence="2"/>
<evidence type="ECO:0000313" key="6">
    <source>
        <dbReference type="EMBL" id="ETD22445.1"/>
    </source>
</evidence>
<feature type="chain" id="PRO_5004767352" description="beta-lactamase" evidence="5">
    <location>
        <begin position="36"/>
        <end position="263"/>
    </location>
</feature>
<evidence type="ECO:0000256" key="3">
    <source>
        <dbReference type="ARBA" id="ARBA00023157"/>
    </source>
</evidence>
<evidence type="ECO:0000256" key="5">
    <source>
        <dbReference type="SAM" id="SignalP"/>
    </source>
</evidence>
<dbReference type="OrthoDB" id="9796900at2"/>
<dbReference type="SMART" id="SM00028">
    <property type="entry name" value="TPR"/>
    <property type="match status" value="2"/>
</dbReference>
<dbReference type="eggNOG" id="COG0790">
    <property type="taxonomic scope" value="Bacteria"/>
</dbReference>
<dbReference type="InterPro" id="IPR006597">
    <property type="entry name" value="Sel1-like"/>
</dbReference>
<evidence type="ECO:0000256" key="1">
    <source>
        <dbReference type="ARBA" id="ARBA00001526"/>
    </source>
</evidence>
<accession>V8C612</accession>
<keyword evidence="5" id="KW-0732">Signal</keyword>
<evidence type="ECO:0000313" key="7">
    <source>
        <dbReference type="Proteomes" id="UP000018731"/>
    </source>
</evidence>
<comment type="caution">
    <text evidence="6">The sequence shown here is derived from an EMBL/GenBank/DDBJ whole genome shotgun (WGS) entry which is preliminary data.</text>
</comment>
<evidence type="ECO:0000256" key="2">
    <source>
        <dbReference type="ARBA" id="ARBA00012865"/>
    </source>
</evidence>
<dbReference type="Gene3D" id="1.25.40.10">
    <property type="entry name" value="Tetratricopeptide repeat domain"/>
    <property type="match status" value="2"/>
</dbReference>
<dbReference type="GO" id="GO:0046677">
    <property type="term" value="P:response to antibiotic"/>
    <property type="evidence" value="ECO:0007669"/>
    <property type="project" value="UniProtKB-KW"/>
</dbReference>
<name>V8C612_9HELI</name>
<dbReference type="SUPFAM" id="SSF81901">
    <property type="entry name" value="HCP-like"/>
    <property type="match status" value="1"/>
</dbReference>
<sequence>MSKIIYAKPTYTFSRKTISTLSSLSFALAISISNAAPLSQEEWNQDFNACVFNKDHNMCQRLINNGLQTLEECTKTTCNDNGLIYQNAGFQAKAITFFKRAIELDDNRAYHNLGLLYHKEIGNIPQAKKFYELALQKQHYGARLNLGTLYYEQKDYSNALKHFEIVCEKSNGEAKMLACHNLGVMYDNGEGALQDYRKSHQYYKTSCDMGYGYACNNLGVLYANGLGTKQNLLMAKELYGKACNLVCNKGCANYKALNQKNLK</sequence>
<dbReference type="PANTHER" id="PTHR43628:SF1">
    <property type="entry name" value="CHITIN SYNTHASE REGULATORY FACTOR 2-RELATED"/>
    <property type="match status" value="1"/>
</dbReference>
<dbReference type="RefSeq" id="WP_023928549.1">
    <property type="nucleotide sequence ID" value="NZ_KI669455.1"/>
</dbReference>
<keyword evidence="4" id="KW-0046">Antibiotic resistance</keyword>
<dbReference type="Pfam" id="PF13181">
    <property type="entry name" value="TPR_8"/>
    <property type="match status" value="2"/>
</dbReference>
<dbReference type="Proteomes" id="UP000018731">
    <property type="component" value="Unassembled WGS sequence"/>
</dbReference>
<keyword evidence="7" id="KW-1185">Reference proteome</keyword>
<dbReference type="SMART" id="SM00671">
    <property type="entry name" value="SEL1"/>
    <property type="match status" value="4"/>
</dbReference>
<dbReference type="PATRIC" id="fig|1357400.3.peg.2362"/>
<proteinExistence type="predicted"/>
<dbReference type="Pfam" id="PF08238">
    <property type="entry name" value="Sel1"/>
    <property type="match status" value="3"/>
</dbReference>
<organism evidence="6 7">
    <name type="scientific">Helicobacter macacae MIT 99-5501</name>
    <dbReference type="NCBI Taxonomy" id="1357400"/>
    <lineage>
        <taxon>Bacteria</taxon>
        <taxon>Pseudomonadati</taxon>
        <taxon>Campylobacterota</taxon>
        <taxon>Epsilonproteobacteria</taxon>
        <taxon>Campylobacterales</taxon>
        <taxon>Helicobacteraceae</taxon>
        <taxon>Helicobacter</taxon>
    </lineage>
</organism>
<feature type="signal peptide" evidence="5">
    <location>
        <begin position="1"/>
        <end position="35"/>
    </location>
</feature>
<dbReference type="EMBL" id="AZJI01000009">
    <property type="protein sequence ID" value="ETD22445.1"/>
    <property type="molecule type" value="Genomic_DNA"/>
</dbReference>
<protein>
    <recommendedName>
        <fullName evidence="2">beta-lactamase</fullName>
        <ecNumber evidence="2">3.5.2.6</ecNumber>
    </recommendedName>
</protein>